<dbReference type="EMBL" id="LGRX02035220">
    <property type="protein sequence ID" value="KAK3235772.1"/>
    <property type="molecule type" value="Genomic_DNA"/>
</dbReference>
<proteinExistence type="predicted"/>
<evidence type="ECO:0000313" key="2">
    <source>
        <dbReference type="EMBL" id="KAK3235772.1"/>
    </source>
</evidence>
<dbReference type="Proteomes" id="UP001190700">
    <property type="component" value="Unassembled WGS sequence"/>
</dbReference>
<evidence type="ECO:0000313" key="3">
    <source>
        <dbReference type="Proteomes" id="UP001190700"/>
    </source>
</evidence>
<evidence type="ECO:0000256" key="1">
    <source>
        <dbReference type="SAM" id="MobiDB-lite"/>
    </source>
</evidence>
<dbReference type="AlphaFoldDB" id="A0AAE0BG23"/>
<keyword evidence="3" id="KW-1185">Reference proteome</keyword>
<gene>
    <name evidence="2" type="ORF">CYMTET_54036</name>
</gene>
<organism evidence="2 3">
    <name type="scientific">Cymbomonas tetramitiformis</name>
    <dbReference type="NCBI Taxonomy" id="36881"/>
    <lineage>
        <taxon>Eukaryota</taxon>
        <taxon>Viridiplantae</taxon>
        <taxon>Chlorophyta</taxon>
        <taxon>Pyramimonadophyceae</taxon>
        <taxon>Pyramimonadales</taxon>
        <taxon>Pyramimonadaceae</taxon>
        <taxon>Cymbomonas</taxon>
    </lineage>
</organism>
<protein>
    <submittedName>
        <fullName evidence="2">Uncharacterized protein</fullName>
    </submittedName>
</protein>
<accession>A0AAE0BG23</accession>
<name>A0AAE0BG23_9CHLO</name>
<feature type="region of interest" description="Disordered" evidence="1">
    <location>
        <begin position="1"/>
        <end position="37"/>
    </location>
</feature>
<sequence length="184" mass="21055">MDWRQQGSTRDGLRKAGDLSSSDEEDNGDLEQKARSAQEDYLRVRKVAAQRIEEAKRKACERADAELQGIGQAWSAHYPWRVACMAVLKLLLAKSTSHRSQECTAGSDGVASQDLPEDDVALQLRAQALEQKLRDRQHKQLQLHQRMQDRMECQLQMQKELLSFEEQLQSSEEQSRQVLEGKFS</sequence>
<comment type="caution">
    <text evidence="2">The sequence shown here is derived from an EMBL/GenBank/DDBJ whole genome shotgun (WGS) entry which is preliminary data.</text>
</comment>
<reference evidence="2 3" key="1">
    <citation type="journal article" date="2015" name="Genome Biol. Evol.">
        <title>Comparative Genomics of a Bacterivorous Green Alga Reveals Evolutionary Causalities and Consequences of Phago-Mixotrophic Mode of Nutrition.</title>
        <authorList>
            <person name="Burns J.A."/>
            <person name="Paasch A."/>
            <person name="Narechania A."/>
            <person name="Kim E."/>
        </authorList>
    </citation>
    <scope>NUCLEOTIDE SEQUENCE [LARGE SCALE GENOMIC DNA]</scope>
    <source>
        <strain evidence="2 3">PLY_AMNH</strain>
    </source>
</reference>